<keyword evidence="1" id="KW-0732">Signal</keyword>
<sequence>MAISRPRIFIFSAVFLFVLQFFPQAVLSGEQAGRASPEAQKRLIDHISTISDTLVVPTTDEAVTVSLDLMVNNIQMDEHGRKFTVDAYFSQRWKDVTLRWDPNAYDNIKQIRLPASYFWTPDIVLYNL</sequence>
<dbReference type="Proteomes" id="UP001162480">
    <property type="component" value="Chromosome 21"/>
</dbReference>
<dbReference type="InterPro" id="IPR006202">
    <property type="entry name" value="Neur_chan_lig-bd"/>
</dbReference>
<reference evidence="3" key="1">
    <citation type="submission" date="2023-08" db="EMBL/GenBank/DDBJ databases">
        <authorList>
            <person name="Alioto T."/>
            <person name="Alioto T."/>
            <person name="Gomez Garrido J."/>
        </authorList>
    </citation>
    <scope>NUCLEOTIDE SEQUENCE</scope>
</reference>
<accession>A0AA36FI71</accession>
<feature type="signal peptide" evidence="1">
    <location>
        <begin position="1"/>
        <end position="28"/>
    </location>
</feature>
<dbReference type="Gene3D" id="2.70.170.10">
    <property type="entry name" value="Neurotransmitter-gated ion-channel ligand-binding domain"/>
    <property type="match status" value="1"/>
</dbReference>
<dbReference type="AlphaFoldDB" id="A0AA36FI71"/>
<evidence type="ECO:0000259" key="2">
    <source>
        <dbReference type="Pfam" id="PF02931"/>
    </source>
</evidence>
<dbReference type="EMBL" id="OX597834">
    <property type="protein sequence ID" value="CAI9738547.1"/>
    <property type="molecule type" value="Genomic_DNA"/>
</dbReference>
<dbReference type="PANTHER" id="PTHR18945">
    <property type="entry name" value="NEUROTRANSMITTER GATED ION CHANNEL"/>
    <property type="match status" value="1"/>
</dbReference>
<evidence type="ECO:0000256" key="1">
    <source>
        <dbReference type="SAM" id="SignalP"/>
    </source>
</evidence>
<evidence type="ECO:0000313" key="4">
    <source>
        <dbReference type="Proteomes" id="UP001162480"/>
    </source>
</evidence>
<dbReference type="GO" id="GO:0004888">
    <property type="term" value="F:transmembrane signaling receptor activity"/>
    <property type="evidence" value="ECO:0007669"/>
    <property type="project" value="InterPro"/>
</dbReference>
<keyword evidence="3" id="KW-0675">Receptor</keyword>
<dbReference type="GO" id="GO:0005230">
    <property type="term" value="F:extracellular ligand-gated monoatomic ion channel activity"/>
    <property type="evidence" value="ECO:0007669"/>
    <property type="project" value="InterPro"/>
</dbReference>
<keyword evidence="4" id="KW-1185">Reference proteome</keyword>
<dbReference type="Pfam" id="PF02931">
    <property type="entry name" value="Neur_chan_LBD"/>
    <property type="match status" value="1"/>
</dbReference>
<protein>
    <submittedName>
        <fullName evidence="3">Neuronal acetylcholine receptor subunit alpha-10</fullName>
    </submittedName>
</protein>
<dbReference type="InterPro" id="IPR006201">
    <property type="entry name" value="Neur_channel"/>
</dbReference>
<dbReference type="GO" id="GO:0016020">
    <property type="term" value="C:membrane"/>
    <property type="evidence" value="ECO:0007669"/>
    <property type="project" value="InterPro"/>
</dbReference>
<gene>
    <name evidence="3" type="ORF">OCTVUL_1B006110</name>
</gene>
<feature type="chain" id="PRO_5041223840" evidence="1">
    <location>
        <begin position="29"/>
        <end position="128"/>
    </location>
</feature>
<dbReference type="InterPro" id="IPR036734">
    <property type="entry name" value="Neur_chan_lig-bd_sf"/>
</dbReference>
<dbReference type="SUPFAM" id="SSF63712">
    <property type="entry name" value="Nicotinic receptor ligand binding domain-like"/>
    <property type="match status" value="1"/>
</dbReference>
<organism evidence="3 4">
    <name type="scientific">Octopus vulgaris</name>
    <name type="common">Common octopus</name>
    <dbReference type="NCBI Taxonomy" id="6645"/>
    <lineage>
        <taxon>Eukaryota</taxon>
        <taxon>Metazoa</taxon>
        <taxon>Spiralia</taxon>
        <taxon>Lophotrochozoa</taxon>
        <taxon>Mollusca</taxon>
        <taxon>Cephalopoda</taxon>
        <taxon>Coleoidea</taxon>
        <taxon>Octopodiformes</taxon>
        <taxon>Octopoda</taxon>
        <taxon>Incirrata</taxon>
        <taxon>Octopodidae</taxon>
        <taxon>Octopus</taxon>
    </lineage>
</organism>
<name>A0AA36FI71_OCTVU</name>
<feature type="domain" description="Neurotransmitter-gated ion-channel ligand-binding" evidence="2">
    <location>
        <begin position="41"/>
        <end position="127"/>
    </location>
</feature>
<evidence type="ECO:0000313" key="3">
    <source>
        <dbReference type="EMBL" id="CAI9738547.1"/>
    </source>
</evidence>
<proteinExistence type="predicted"/>